<dbReference type="InterPro" id="IPR025419">
    <property type="entry name" value="DUF4142"/>
</dbReference>
<evidence type="ECO:0000313" key="5">
    <source>
        <dbReference type="Proteomes" id="UP000256343"/>
    </source>
</evidence>
<dbReference type="RefSeq" id="WP_244601169.1">
    <property type="nucleotide sequence ID" value="NZ_QRDT01000001.1"/>
</dbReference>
<reference evidence="3 4" key="1">
    <citation type="submission" date="2017-08" db="EMBL/GenBank/DDBJ databases">
        <authorList>
            <person name="de Groot N.N."/>
        </authorList>
    </citation>
    <scope>NUCLEOTIDE SEQUENCE [LARGE SCALE GENOMIC DNA]</scope>
    <source>
        <strain evidence="3 4">JA575</strain>
    </source>
</reference>
<dbReference type="EMBL" id="QRDT01000001">
    <property type="protein sequence ID" value="RED42536.1"/>
    <property type="molecule type" value="Genomic_DNA"/>
</dbReference>
<dbReference type="Proteomes" id="UP000256343">
    <property type="component" value="Unassembled WGS sequence"/>
</dbReference>
<accession>A0A336JHI0</accession>
<reference evidence="2 5" key="2">
    <citation type="submission" date="2018-07" db="EMBL/GenBank/DDBJ databases">
        <title>Genomic Encyclopedia of Archaeal and Bacterial Type Strains, Phase II (KMG-II): from individual species to whole genera.</title>
        <authorList>
            <person name="Goeker M."/>
        </authorList>
    </citation>
    <scope>NUCLEOTIDE SEQUENCE [LARGE SCALE GENOMIC DNA]</scope>
    <source>
        <strain evidence="2 5">JA575</strain>
    </source>
</reference>
<keyword evidence="5" id="KW-1185">Reference proteome</keyword>
<evidence type="ECO:0000313" key="3">
    <source>
        <dbReference type="EMBL" id="SSW89137.1"/>
    </source>
</evidence>
<protein>
    <submittedName>
        <fullName evidence="3">Uncharacterized protein DUF4142</fullName>
    </submittedName>
</protein>
<evidence type="ECO:0000313" key="2">
    <source>
        <dbReference type="EMBL" id="RED42536.1"/>
    </source>
</evidence>
<organism evidence="3 4">
    <name type="scientific">Rhodopseudomonas pentothenatexigens</name>
    <dbReference type="NCBI Taxonomy" id="999699"/>
    <lineage>
        <taxon>Bacteria</taxon>
        <taxon>Pseudomonadati</taxon>
        <taxon>Pseudomonadota</taxon>
        <taxon>Alphaproteobacteria</taxon>
        <taxon>Hyphomicrobiales</taxon>
        <taxon>Nitrobacteraceae</taxon>
        <taxon>Rhodopseudomonas</taxon>
    </lineage>
</organism>
<feature type="domain" description="DUF4142" evidence="1">
    <location>
        <begin position="48"/>
        <end position="181"/>
    </location>
</feature>
<dbReference type="Pfam" id="PF13628">
    <property type="entry name" value="DUF4142"/>
    <property type="match status" value="1"/>
</dbReference>
<gene>
    <name evidence="2" type="ORF">BJ125_101254</name>
    <name evidence="3" type="ORF">SAMN05892882_101254</name>
</gene>
<evidence type="ECO:0000259" key="1">
    <source>
        <dbReference type="Pfam" id="PF13628"/>
    </source>
</evidence>
<sequence>MRLIAGLVAILPAVVIMSGVIATAETPRKHSLIEAVGIKELVGWPPNAADVLRYLHQFNMFQVQAAGLADARGDDSLRQYAFAQARLARERDQQVVKLNTFTLLSIDLPNQPNVILSNELAGLRGAVGRRFIADFHAKQIQEFHRTVDVMRRYLLHPDNDQIRRFAAEQLPLLERDLEMLEGREMREDRIAG</sequence>
<evidence type="ECO:0000313" key="4">
    <source>
        <dbReference type="Proteomes" id="UP000252631"/>
    </source>
</evidence>
<proteinExistence type="predicted"/>
<dbReference type="AlphaFoldDB" id="A0A336JHI0"/>
<dbReference type="Proteomes" id="UP000252631">
    <property type="component" value="Unassembled WGS sequence"/>
</dbReference>
<dbReference type="EMBL" id="UFQQ01000001">
    <property type="protein sequence ID" value="SSW89137.1"/>
    <property type="molecule type" value="Genomic_DNA"/>
</dbReference>
<name>A0A336JHI0_9BRAD</name>